<dbReference type="InterPro" id="IPR018052">
    <property type="entry name" value="Ald1_epimerase_CS"/>
</dbReference>
<feature type="binding site" evidence="11">
    <location>
        <begin position="180"/>
        <end position="182"/>
    </location>
    <ligand>
        <name>beta-D-galactose</name>
        <dbReference type="ChEBI" id="CHEBI:27667"/>
    </ligand>
</feature>
<dbReference type="CDD" id="cd09019">
    <property type="entry name" value="galactose_mutarotase_like"/>
    <property type="match status" value="1"/>
</dbReference>
<dbReference type="SUPFAM" id="SSF74650">
    <property type="entry name" value="Galactose mutarotase-like"/>
    <property type="match status" value="1"/>
</dbReference>
<dbReference type="Proteomes" id="UP000196053">
    <property type="component" value="Chromosome I"/>
</dbReference>
<dbReference type="Gene3D" id="2.70.98.10">
    <property type="match status" value="1"/>
</dbReference>
<dbReference type="InterPro" id="IPR011013">
    <property type="entry name" value="Gal_mutarotase_sf_dom"/>
</dbReference>
<dbReference type="EC" id="5.1.3.3" evidence="4 8"/>
<dbReference type="RefSeq" id="WP_058257470.1">
    <property type="nucleotide sequence ID" value="NZ_LN879430.1"/>
</dbReference>
<dbReference type="GO" id="GO:0006006">
    <property type="term" value="P:glucose metabolic process"/>
    <property type="evidence" value="ECO:0007669"/>
    <property type="project" value="TreeGrafter"/>
</dbReference>
<evidence type="ECO:0000256" key="4">
    <source>
        <dbReference type="ARBA" id="ARBA00013185"/>
    </source>
</evidence>
<evidence type="ECO:0000256" key="10">
    <source>
        <dbReference type="PIRSR" id="PIRSR005096-2"/>
    </source>
</evidence>
<organism evidence="12 13">
    <name type="scientific">Herbinix luporum</name>
    <dbReference type="NCBI Taxonomy" id="1679721"/>
    <lineage>
        <taxon>Bacteria</taxon>
        <taxon>Bacillati</taxon>
        <taxon>Bacillota</taxon>
        <taxon>Clostridia</taxon>
        <taxon>Lachnospirales</taxon>
        <taxon>Lachnospiraceae</taxon>
        <taxon>Herbinix</taxon>
    </lineage>
</organism>
<dbReference type="GO" id="GO:0033499">
    <property type="term" value="P:galactose catabolic process via UDP-galactose, Leloir pathway"/>
    <property type="evidence" value="ECO:0007669"/>
    <property type="project" value="TreeGrafter"/>
</dbReference>
<evidence type="ECO:0000256" key="6">
    <source>
        <dbReference type="ARBA" id="ARBA00023235"/>
    </source>
</evidence>
<dbReference type="InterPro" id="IPR014718">
    <property type="entry name" value="GH-type_carb-bd"/>
</dbReference>
<dbReference type="OrthoDB" id="9779408at2"/>
<evidence type="ECO:0000256" key="8">
    <source>
        <dbReference type="PIRNR" id="PIRNR005096"/>
    </source>
</evidence>
<evidence type="ECO:0000256" key="7">
    <source>
        <dbReference type="ARBA" id="ARBA00023277"/>
    </source>
</evidence>
<dbReference type="GO" id="GO:0030246">
    <property type="term" value="F:carbohydrate binding"/>
    <property type="evidence" value="ECO:0007669"/>
    <property type="project" value="InterPro"/>
</dbReference>
<proteinExistence type="inferred from homology"/>
<dbReference type="InterPro" id="IPR008183">
    <property type="entry name" value="Aldose_1/G6P_1-epimerase"/>
</dbReference>
<name>A0A0K8J414_9FIRM</name>
<gene>
    <name evidence="12" type="primary">mro</name>
    <name evidence="12" type="ORF">SD1D_0516</name>
</gene>
<dbReference type="UniPathway" id="UPA00242"/>
<dbReference type="PROSITE" id="PS00545">
    <property type="entry name" value="ALDOSE_1_EPIMERASE"/>
    <property type="match status" value="1"/>
</dbReference>
<evidence type="ECO:0000256" key="3">
    <source>
        <dbReference type="ARBA" id="ARBA00006206"/>
    </source>
</evidence>
<protein>
    <recommendedName>
        <fullName evidence="5 8">Aldose 1-epimerase</fullName>
        <ecNumber evidence="4 8">5.1.3.3</ecNumber>
    </recommendedName>
</protein>
<keyword evidence="6 8" id="KW-0413">Isomerase</keyword>
<evidence type="ECO:0000256" key="11">
    <source>
        <dbReference type="PIRSR" id="PIRSR005096-3"/>
    </source>
</evidence>
<keyword evidence="7 8" id="KW-0119">Carbohydrate metabolism</keyword>
<dbReference type="PANTHER" id="PTHR10091">
    <property type="entry name" value="ALDOSE-1-EPIMERASE"/>
    <property type="match status" value="1"/>
</dbReference>
<comment type="catalytic activity">
    <reaction evidence="1 8">
        <text>alpha-D-glucose = beta-D-glucose</text>
        <dbReference type="Rhea" id="RHEA:10264"/>
        <dbReference type="ChEBI" id="CHEBI:15903"/>
        <dbReference type="ChEBI" id="CHEBI:17925"/>
        <dbReference type="EC" id="5.1.3.3"/>
    </reaction>
</comment>
<evidence type="ECO:0000313" key="13">
    <source>
        <dbReference type="Proteomes" id="UP000196053"/>
    </source>
</evidence>
<dbReference type="InterPro" id="IPR047215">
    <property type="entry name" value="Galactose_mutarotase-like"/>
</dbReference>
<feature type="active site" description="Proton donor" evidence="9">
    <location>
        <position position="180"/>
    </location>
</feature>
<feature type="active site" description="Proton acceptor" evidence="9">
    <location>
        <position position="317"/>
    </location>
</feature>
<keyword evidence="13" id="KW-1185">Reference proteome</keyword>
<dbReference type="PIRSF" id="PIRSF005096">
    <property type="entry name" value="GALM"/>
    <property type="match status" value="1"/>
</dbReference>
<dbReference type="EMBL" id="LN879430">
    <property type="protein sequence ID" value="CUH92068.1"/>
    <property type="molecule type" value="Genomic_DNA"/>
</dbReference>
<evidence type="ECO:0000256" key="1">
    <source>
        <dbReference type="ARBA" id="ARBA00001614"/>
    </source>
</evidence>
<dbReference type="Pfam" id="PF01263">
    <property type="entry name" value="Aldose_epim"/>
    <property type="match status" value="1"/>
</dbReference>
<evidence type="ECO:0000256" key="5">
    <source>
        <dbReference type="ARBA" id="ARBA00014165"/>
    </source>
</evidence>
<dbReference type="KEGG" id="hsd:SD1D_0516"/>
<dbReference type="GO" id="GO:0004034">
    <property type="term" value="F:aldose 1-epimerase activity"/>
    <property type="evidence" value="ECO:0007669"/>
    <property type="project" value="UniProtKB-EC"/>
</dbReference>
<dbReference type="AlphaFoldDB" id="A0A0K8J414"/>
<reference evidence="13" key="1">
    <citation type="submission" date="2015-09" db="EMBL/GenBank/DDBJ databases">
        <authorList>
            <person name="Wibberg D."/>
        </authorList>
    </citation>
    <scope>NUCLEOTIDE SEQUENCE [LARGE SCALE GENOMIC DNA]</scope>
    <source>
        <strain evidence="13">SD1D</strain>
    </source>
</reference>
<feature type="binding site" evidence="11">
    <location>
        <begin position="80"/>
        <end position="81"/>
    </location>
    <ligand>
        <name>beta-D-galactose</name>
        <dbReference type="ChEBI" id="CHEBI:27667"/>
    </ligand>
</feature>
<sequence>MNITQKPFGKTKTGEEATLYTITNSNGMKVSFTDFGANIVSIIVPDKKGNFADIALGFDNLEGYESNGPGFGSLIGRCANRISGAKFELNGKIYELEKNEGENNLHGGKPAYNMVMYETEIFEDEDMISIEFSRLSPDMEQGFPGNFDYTVTYSLTEANELVIEYHGVSDKDTVVNLTNHSYFNLSGHNSGDILNHKVWINANQFTPTRDDLIPTGEYLDVEGTPMDFRSLKSIGQDIDSDFGPLKQAGGYDHNYVLNINGDEVEKVAKLVEESSGRVMEVYTNKPGLQFYTSNMLSPVKNGKDGASYQKRAGVCFETQYFPNACNIETFPSSVLKAGEEYEFVTIYKFLCE</sequence>
<evidence type="ECO:0000313" key="12">
    <source>
        <dbReference type="EMBL" id="CUH92068.1"/>
    </source>
</evidence>
<dbReference type="InterPro" id="IPR015443">
    <property type="entry name" value="Aldose_1-epimerase"/>
</dbReference>
<comment type="pathway">
    <text evidence="2 8">Carbohydrate metabolism; hexose metabolism.</text>
</comment>
<dbReference type="PANTHER" id="PTHR10091:SF0">
    <property type="entry name" value="GALACTOSE MUTAROTASE"/>
    <property type="match status" value="1"/>
</dbReference>
<evidence type="ECO:0000256" key="2">
    <source>
        <dbReference type="ARBA" id="ARBA00005028"/>
    </source>
</evidence>
<feature type="binding site" evidence="10">
    <location>
        <position position="252"/>
    </location>
    <ligand>
        <name>beta-D-galactose</name>
        <dbReference type="ChEBI" id="CHEBI:27667"/>
    </ligand>
</feature>
<comment type="similarity">
    <text evidence="3 8">Belongs to the aldose epimerase family.</text>
</comment>
<evidence type="ECO:0000256" key="9">
    <source>
        <dbReference type="PIRSR" id="PIRSR005096-1"/>
    </source>
</evidence>
<dbReference type="NCBIfam" id="NF008277">
    <property type="entry name" value="PRK11055.1"/>
    <property type="match status" value="1"/>
</dbReference>
<accession>A0A0K8J414</accession>